<feature type="region of interest" description="Disordered" evidence="1">
    <location>
        <begin position="130"/>
        <end position="162"/>
    </location>
</feature>
<dbReference type="Proteomes" id="UP000324897">
    <property type="component" value="Unassembled WGS sequence"/>
</dbReference>
<evidence type="ECO:0000313" key="3">
    <source>
        <dbReference type="EMBL" id="TVU14699.1"/>
    </source>
</evidence>
<dbReference type="InterPro" id="IPR024752">
    <property type="entry name" value="Myb/SANT-like_dom"/>
</dbReference>
<sequence length="325" mass="35113">MDADDDDEFSMDEKAAAPNLGLDFFSQPLSFGEAATSSGGHGAYRRNGAGEVDGLDLNSQAVDFPENMSFLELLRSPASGVVGDGERVGTDRAVVHAAGHGAGVGRGNVCGGGASTGKVPNNKFAIPSRTAGAARRHGSSTGHGARRSKLAGPAANAGDGGFSGGLHELDSSAWSQNPFDEEADDVQVQYASRDEVFDKADWANNANSAAFCELCVEEIRAGNRNNGYLTGTGYKNLAQKFEDRTGLRHSRQQFKNRWEALRRQYAFWLWLNKQSGLGRSKGTVVADDEWWKKQTKNHSDWRKLRYGPPENLAELEDDPESTIID</sequence>
<feature type="domain" description="Myb/SANT-like" evidence="2">
    <location>
        <begin position="206"/>
        <end position="293"/>
    </location>
</feature>
<evidence type="ECO:0000259" key="2">
    <source>
        <dbReference type="Pfam" id="PF12776"/>
    </source>
</evidence>
<dbReference type="Gramene" id="TVU14699">
    <property type="protein sequence ID" value="TVU14699"/>
    <property type="gene ID" value="EJB05_38184"/>
</dbReference>
<keyword evidence="4" id="KW-1185">Reference proteome</keyword>
<reference evidence="3 4" key="1">
    <citation type="journal article" date="2019" name="Sci. Rep.">
        <title>A high-quality genome of Eragrostis curvula grass provides insights into Poaceae evolution and supports new strategies to enhance forage quality.</title>
        <authorList>
            <person name="Carballo J."/>
            <person name="Santos B.A.C.M."/>
            <person name="Zappacosta D."/>
            <person name="Garbus I."/>
            <person name="Selva J.P."/>
            <person name="Gallo C.A."/>
            <person name="Diaz A."/>
            <person name="Albertini E."/>
            <person name="Caccamo M."/>
            <person name="Echenique V."/>
        </authorList>
    </citation>
    <scope>NUCLEOTIDE SEQUENCE [LARGE SCALE GENOMIC DNA]</scope>
    <source>
        <strain evidence="4">cv. Victoria</strain>
        <tissue evidence="3">Leaf</tissue>
    </source>
</reference>
<proteinExistence type="predicted"/>
<dbReference type="EMBL" id="RWGY01000031">
    <property type="protein sequence ID" value="TVU14699.1"/>
    <property type="molecule type" value="Genomic_DNA"/>
</dbReference>
<dbReference type="OrthoDB" id="689896at2759"/>
<feature type="compositionally biased region" description="Basic residues" evidence="1">
    <location>
        <begin position="134"/>
        <end position="149"/>
    </location>
</feature>
<protein>
    <recommendedName>
        <fullName evidence="2">Myb/SANT-like domain-containing protein</fullName>
    </recommendedName>
</protein>
<name>A0A5J9TTP2_9POAL</name>
<dbReference type="PANTHER" id="PTHR47069:SF11">
    <property type="entry name" value="OS04G0275550 PROTEIN"/>
    <property type="match status" value="1"/>
</dbReference>
<comment type="caution">
    <text evidence="3">The sequence shown here is derived from an EMBL/GenBank/DDBJ whole genome shotgun (WGS) entry which is preliminary data.</text>
</comment>
<organism evidence="3 4">
    <name type="scientific">Eragrostis curvula</name>
    <name type="common">weeping love grass</name>
    <dbReference type="NCBI Taxonomy" id="38414"/>
    <lineage>
        <taxon>Eukaryota</taxon>
        <taxon>Viridiplantae</taxon>
        <taxon>Streptophyta</taxon>
        <taxon>Embryophyta</taxon>
        <taxon>Tracheophyta</taxon>
        <taxon>Spermatophyta</taxon>
        <taxon>Magnoliopsida</taxon>
        <taxon>Liliopsida</taxon>
        <taxon>Poales</taxon>
        <taxon>Poaceae</taxon>
        <taxon>PACMAD clade</taxon>
        <taxon>Chloridoideae</taxon>
        <taxon>Eragrostideae</taxon>
        <taxon>Eragrostidinae</taxon>
        <taxon>Eragrostis</taxon>
    </lineage>
</organism>
<evidence type="ECO:0000313" key="4">
    <source>
        <dbReference type="Proteomes" id="UP000324897"/>
    </source>
</evidence>
<gene>
    <name evidence="3" type="ORF">EJB05_38184</name>
</gene>
<feature type="non-terminal residue" evidence="3">
    <location>
        <position position="1"/>
    </location>
</feature>
<dbReference type="PANTHER" id="PTHR47069">
    <property type="match status" value="1"/>
</dbReference>
<evidence type="ECO:0000256" key="1">
    <source>
        <dbReference type="SAM" id="MobiDB-lite"/>
    </source>
</evidence>
<dbReference type="AlphaFoldDB" id="A0A5J9TTP2"/>
<accession>A0A5J9TTP2</accession>
<dbReference type="Pfam" id="PF12776">
    <property type="entry name" value="Myb_DNA-bind_3"/>
    <property type="match status" value="1"/>
</dbReference>